<comment type="caution">
    <text evidence="4">The sequence shown here is derived from an EMBL/GenBank/DDBJ whole genome shotgun (WGS) entry which is preliminary data.</text>
</comment>
<dbReference type="Gene3D" id="1.10.357.10">
    <property type="entry name" value="Tetracycline Repressor, domain 2"/>
    <property type="match status" value="1"/>
</dbReference>
<dbReference type="SUPFAM" id="SSF46689">
    <property type="entry name" value="Homeodomain-like"/>
    <property type="match status" value="1"/>
</dbReference>
<dbReference type="InterPro" id="IPR009057">
    <property type="entry name" value="Homeodomain-like_sf"/>
</dbReference>
<dbReference type="SUPFAM" id="SSF48498">
    <property type="entry name" value="Tetracyclin repressor-like, C-terminal domain"/>
    <property type="match status" value="1"/>
</dbReference>
<proteinExistence type="predicted"/>
<sequence length="189" mass="21154">MSEKKKALIETATRLFSQFGFHAVGIDRIIAESRVAKMTMYKHFPSKSRLVVEVLNEQGAGFAAGIAAAVAAHTDALDKLHAIFQWHDTWFRSETFTGNMLIHAAAEFHAEENEILSASEAQRRAFVHSLERILDERFDHETAVRLARRCALLLDGATLARQLSGRVDAARDAWEIAQALVETERMHVA</sequence>
<dbReference type="RefSeq" id="WP_102645833.1">
    <property type="nucleotide sequence ID" value="NZ_PNYA01000010.1"/>
</dbReference>
<dbReference type="InterPro" id="IPR001647">
    <property type="entry name" value="HTH_TetR"/>
</dbReference>
<dbReference type="PRINTS" id="PR00455">
    <property type="entry name" value="HTHTETR"/>
</dbReference>
<dbReference type="GO" id="GO:0003700">
    <property type="term" value="F:DNA-binding transcription factor activity"/>
    <property type="evidence" value="ECO:0007669"/>
    <property type="project" value="TreeGrafter"/>
</dbReference>
<evidence type="ECO:0000259" key="3">
    <source>
        <dbReference type="PROSITE" id="PS50977"/>
    </source>
</evidence>
<evidence type="ECO:0000313" key="5">
    <source>
        <dbReference type="Proteomes" id="UP000235616"/>
    </source>
</evidence>
<dbReference type="PANTHER" id="PTHR30055">
    <property type="entry name" value="HTH-TYPE TRANSCRIPTIONAL REGULATOR RUTR"/>
    <property type="match status" value="1"/>
</dbReference>
<organism evidence="4 5">
    <name type="scientific">Trinickia dabaoshanensis</name>
    <dbReference type="NCBI Taxonomy" id="564714"/>
    <lineage>
        <taxon>Bacteria</taxon>
        <taxon>Pseudomonadati</taxon>
        <taxon>Pseudomonadota</taxon>
        <taxon>Betaproteobacteria</taxon>
        <taxon>Burkholderiales</taxon>
        <taxon>Burkholderiaceae</taxon>
        <taxon>Trinickia</taxon>
    </lineage>
</organism>
<dbReference type="PANTHER" id="PTHR30055:SF200">
    <property type="entry name" value="HTH-TYPE TRANSCRIPTIONAL REPRESSOR BDCR"/>
    <property type="match status" value="1"/>
</dbReference>
<protein>
    <submittedName>
        <fullName evidence="4">TetR/AcrR family transcriptional regulator</fullName>
    </submittedName>
</protein>
<dbReference type="Pfam" id="PF00440">
    <property type="entry name" value="TetR_N"/>
    <property type="match status" value="1"/>
</dbReference>
<keyword evidence="5" id="KW-1185">Reference proteome</keyword>
<dbReference type="Proteomes" id="UP000235616">
    <property type="component" value="Unassembled WGS sequence"/>
</dbReference>
<dbReference type="OrthoDB" id="116240at2"/>
<dbReference type="GO" id="GO:0000976">
    <property type="term" value="F:transcription cis-regulatory region binding"/>
    <property type="evidence" value="ECO:0007669"/>
    <property type="project" value="TreeGrafter"/>
</dbReference>
<keyword evidence="1 2" id="KW-0238">DNA-binding</keyword>
<gene>
    <name evidence="4" type="ORF">C0Z18_13125</name>
</gene>
<feature type="DNA-binding region" description="H-T-H motif" evidence="2">
    <location>
        <begin position="25"/>
        <end position="44"/>
    </location>
</feature>
<evidence type="ECO:0000256" key="1">
    <source>
        <dbReference type="ARBA" id="ARBA00023125"/>
    </source>
</evidence>
<dbReference type="EMBL" id="PNYA01000010">
    <property type="protein sequence ID" value="PMS19761.1"/>
    <property type="molecule type" value="Genomic_DNA"/>
</dbReference>
<accession>A0A2N7VRH9</accession>
<feature type="domain" description="HTH tetR-type" evidence="3">
    <location>
        <begin position="2"/>
        <end position="62"/>
    </location>
</feature>
<name>A0A2N7VRH9_9BURK</name>
<evidence type="ECO:0000313" key="4">
    <source>
        <dbReference type="EMBL" id="PMS19761.1"/>
    </source>
</evidence>
<dbReference type="PROSITE" id="PS50977">
    <property type="entry name" value="HTH_TETR_2"/>
    <property type="match status" value="1"/>
</dbReference>
<dbReference type="InterPro" id="IPR036271">
    <property type="entry name" value="Tet_transcr_reg_TetR-rel_C_sf"/>
</dbReference>
<dbReference type="AlphaFoldDB" id="A0A2N7VRH9"/>
<reference evidence="4 5" key="1">
    <citation type="submission" date="2018-01" db="EMBL/GenBank/DDBJ databases">
        <title>Whole genome analyses suggest that Burkholderia sensu lato contains two further novel genera in the rhizoxinica-symbiotica group Mycetohabitans gen. nov., and Trinickia gen. nov.: implications for the evolution of diazotrophy and nodulation in the Burkholderiaceae.</title>
        <authorList>
            <person name="Estrada-de los Santos P."/>
            <person name="Palmer M."/>
            <person name="Chavez-Ramirez B."/>
            <person name="Beukes C."/>
            <person name="Steenkamp E.T."/>
            <person name="Hirsch A.M."/>
            <person name="Manyaka P."/>
            <person name="Maluk M."/>
            <person name="Lafos M."/>
            <person name="Crook M."/>
            <person name="Gross E."/>
            <person name="Simon M.F."/>
            <person name="Bueno dos Reis Junior F."/>
            <person name="Poole P.S."/>
            <person name="Venter S.N."/>
            <person name="James E.K."/>
        </authorList>
    </citation>
    <scope>NUCLEOTIDE SEQUENCE [LARGE SCALE GENOMIC DNA]</scope>
    <source>
        <strain evidence="4 5">GIMN1.004</strain>
    </source>
</reference>
<evidence type="ECO:0000256" key="2">
    <source>
        <dbReference type="PROSITE-ProRule" id="PRU00335"/>
    </source>
</evidence>
<dbReference type="InterPro" id="IPR050109">
    <property type="entry name" value="HTH-type_TetR-like_transc_reg"/>
</dbReference>